<dbReference type="VEuPathDB" id="TrichDB:TVAGG3_0182070"/>
<evidence type="ECO:0000313" key="1">
    <source>
        <dbReference type="EMBL" id="EAY04275.1"/>
    </source>
</evidence>
<reference evidence="1" key="1">
    <citation type="submission" date="2006-10" db="EMBL/GenBank/DDBJ databases">
        <authorList>
            <person name="Amadeo P."/>
            <person name="Zhao Q."/>
            <person name="Wortman J."/>
            <person name="Fraser-Liggett C."/>
            <person name="Carlton J."/>
        </authorList>
    </citation>
    <scope>NUCLEOTIDE SEQUENCE</scope>
    <source>
        <strain evidence="1">G3</strain>
    </source>
</reference>
<protein>
    <submittedName>
        <fullName evidence="1">Uncharacterized protein</fullName>
    </submittedName>
</protein>
<dbReference type="EMBL" id="DS113480">
    <property type="protein sequence ID" value="EAY04275.1"/>
    <property type="molecule type" value="Genomic_DNA"/>
</dbReference>
<gene>
    <name evidence="1" type="ORF">TVAG_390450</name>
</gene>
<organism evidence="1 2">
    <name type="scientific">Trichomonas vaginalis (strain ATCC PRA-98 / G3)</name>
    <dbReference type="NCBI Taxonomy" id="412133"/>
    <lineage>
        <taxon>Eukaryota</taxon>
        <taxon>Metamonada</taxon>
        <taxon>Parabasalia</taxon>
        <taxon>Trichomonadida</taxon>
        <taxon>Trichomonadidae</taxon>
        <taxon>Trichomonas</taxon>
    </lineage>
</organism>
<proteinExistence type="predicted"/>
<dbReference type="AlphaFoldDB" id="A2ESU9"/>
<evidence type="ECO:0000313" key="2">
    <source>
        <dbReference type="Proteomes" id="UP000001542"/>
    </source>
</evidence>
<dbReference type="OrthoDB" id="10508755at2759"/>
<dbReference type="KEGG" id="tva:4762130"/>
<accession>A2ESU9</accession>
<dbReference type="RefSeq" id="XP_001316498.1">
    <property type="nucleotide sequence ID" value="XM_001316463.1"/>
</dbReference>
<dbReference type="Proteomes" id="UP000001542">
    <property type="component" value="Unassembled WGS sequence"/>
</dbReference>
<dbReference type="VEuPathDB" id="TrichDB:TVAG_390450"/>
<reference evidence="1" key="2">
    <citation type="journal article" date="2007" name="Science">
        <title>Draft genome sequence of the sexually transmitted pathogen Trichomonas vaginalis.</title>
        <authorList>
            <person name="Carlton J.M."/>
            <person name="Hirt R.P."/>
            <person name="Silva J.C."/>
            <person name="Delcher A.L."/>
            <person name="Schatz M."/>
            <person name="Zhao Q."/>
            <person name="Wortman J.R."/>
            <person name="Bidwell S.L."/>
            <person name="Alsmark U.C.M."/>
            <person name="Besteiro S."/>
            <person name="Sicheritz-Ponten T."/>
            <person name="Noel C.J."/>
            <person name="Dacks J.B."/>
            <person name="Foster P.G."/>
            <person name="Simillion C."/>
            <person name="Van de Peer Y."/>
            <person name="Miranda-Saavedra D."/>
            <person name="Barton G.J."/>
            <person name="Westrop G.D."/>
            <person name="Mueller S."/>
            <person name="Dessi D."/>
            <person name="Fiori P.L."/>
            <person name="Ren Q."/>
            <person name="Paulsen I."/>
            <person name="Zhang H."/>
            <person name="Bastida-Corcuera F.D."/>
            <person name="Simoes-Barbosa A."/>
            <person name="Brown M.T."/>
            <person name="Hayes R.D."/>
            <person name="Mukherjee M."/>
            <person name="Okumura C.Y."/>
            <person name="Schneider R."/>
            <person name="Smith A.J."/>
            <person name="Vanacova S."/>
            <person name="Villalvazo M."/>
            <person name="Haas B.J."/>
            <person name="Pertea M."/>
            <person name="Feldblyum T.V."/>
            <person name="Utterback T.R."/>
            <person name="Shu C.L."/>
            <person name="Osoegawa K."/>
            <person name="de Jong P.J."/>
            <person name="Hrdy I."/>
            <person name="Horvathova L."/>
            <person name="Zubacova Z."/>
            <person name="Dolezal P."/>
            <person name="Malik S.B."/>
            <person name="Logsdon J.M. Jr."/>
            <person name="Henze K."/>
            <person name="Gupta A."/>
            <person name="Wang C.C."/>
            <person name="Dunne R.L."/>
            <person name="Upcroft J.A."/>
            <person name="Upcroft P."/>
            <person name="White O."/>
            <person name="Salzberg S.L."/>
            <person name="Tang P."/>
            <person name="Chiu C.-H."/>
            <person name="Lee Y.-S."/>
            <person name="Embley T.M."/>
            <person name="Coombs G.H."/>
            <person name="Mottram J.C."/>
            <person name="Tachezy J."/>
            <person name="Fraser-Liggett C.M."/>
            <person name="Johnson P.J."/>
        </authorList>
    </citation>
    <scope>NUCLEOTIDE SEQUENCE [LARGE SCALE GENOMIC DNA]</scope>
    <source>
        <strain evidence="1">G3</strain>
    </source>
</reference>
<dbReference type="InParanoid" id="A2ESU9"/>
<sequence>MEGDAGEMPVEKPLSLYQSFPDFDETTLQCLTTWPQLAEQAGTFYIDLLAPASKDPCVPSPLNPDPALKLASELRSLLAHIIIMKSSGSLEASGYENQIIFRLIYKYEALNRNFAAYMIQRCFRAKFAKGADKKAAKLAFSKLLIASPANASTVEEREIRRSMIQSIMETASQ</sequence>
<keyword evidence="2" id="KW-1185">Reference proteome</keyword>
<name>A2ESU9_TRIV3</name>